<proteinExistence type="predicted"/>
<feature type="transmembrane region" description="Helical" evidence="2">
    <location>
        <begin position="39"/>
        <end position="56"/>
    </location>
</feature>
<protein>
    <submittedName>
        <fullName evidence="3">Uncharacterized protein</fullName>
    </submittedName>
</protein>
<organism evidence="3">
    <name type="scientific">Zooxanthella nutricula</name>
    <dbReference type="NCBI Taxonomy" id="1333877"/>
    <lineage>
        <taxon>Eukaryota</taxon>
        <taxon>Sar</taxon>
        <taxon>Alveolata</taxon>
        <taxon>Dinophyceae</taxon>
        <taxon>Peridiniales</taxon>
        <taxon>Peridiniales incertae sedis</taxon>
        <taxon>Zooxanthella</taxon>
    </lineage>
</organism>
<keyword evidence="2" id="KW-0472">Membrane</keyword>
<dbReference type="AlphaFoldDB" id="A0A7S2J4F0"/>
<evidence type="ECO:0000256" key="2">
    <source>
        <dbReference type="SAM" id="Phobius"/>
    </source>
</evidence>
<accession>A0A7S2J4F0</accession>
<evidence type="ECO:0000313" key="3">
    <source>
        <dbReference type="EMBL" id="CAD9537483.1"/>
    </source>
</evidence>
<keyword evidence="2" id="KW-0812">Transmembrane</keyword>
<reference evidence="3" key="1">
    <citation type="submission" date="2021-01" db="EMBL/GenBank/DDBJ databases">
        <authorList>
            <person name="Corre E."/>
            <person name="Pelletier E."/>
            <person name="Niang G."/>
            <person name="Scheremetjew M."/>
            <person name="Finn R."/>
            <person name="Kale V."/>
            <person name="Holt S."/>
            <person name="Cochrane G."/>
            <person name="Meng A."/>
            <person name="Brown T."/>
            <person name="Cohen L."/>
        </authorList>
    </citation>
    <scope>NUCLEOTIDE SEQUENCE</scope>
    <source>
        <strain evidence="3">RCC3387</strain>
    </source>
</reference>
<sequence length="684" mass="75509">MESSSSSRLPLREDSEDEFLGLVPESAERACTRRPANRTYVVAAGICLLGLVAWFARSGSPVQERHLSRTIVSLASEHKCHTARKGEPCYVDVQWAMTIGIQGHRDWYDAPCPSLTAESSFEAFQACVYKINQTSCPLPCNPDRGAADESSTTLKPSSDEAHTEDKEPPQDHPCHIARRGERCYDAVIDAMTSGFASSENGLTTESTFEDFQAVLHSADASSICPRPCSCHTAKTGEACYQHVMWAKITGIGGHPEWYRGLSQESTIEEVQAYLHKDAKGSCELPCNPMGDISVRAPPPHAKPAVEEAARETDSGAIDAAPGAQHFDAEHESHCSTAVKGQTCYDDVMFGVKQGITEHPEWYPGLSASSSFEDFQGVLHRNPELQCPKPCPCKTAVVGDKCLKNVQWVLREGIDQHPHWYQGLTVRSRFEAVQQRLHEDTNTTCAPPCTAAEWHSTTLFCFAVFRSEGYELELVRAQYGKRVGIFGCDEFAVLSDRPQRLGDAAGSLVSLMIPANERVGVSKDGTAANTEVFMQAWGVLWREARWRAHDWVIKADPDCVVIPSRLRQHLKSHTGKAVYVKNCMKYVGAGWPMMFGSLEAFSNQAMELYFKGAQKCKDTMQWQAWGEDLFMGNCLNMLGSQSIFDGGLIGDNVCKGANCKDGNVASFHPFKSVDSWFKCYHEAMG</sequence>
<evidence type="ECO:0000256" key="1">
    <source>
        <dbReference type="SAM" id="MobiDB-lite"/>
    </source>
</evidence>
<keyword evidence="2" id="KW-1133">Transmembrane helix</keyword>
<dbReference type="EMBL" id="HBGW01023067">
    <property type="protein sequence ID" value="CAD9537483.1"/>
    <property type="molecule type" value="Transcribed_RNA"/>
</dbReference>
<feature type="compositionally biased region" description="Basic and acidic residues" evidence="1">
    <location>
        <begin position="157"/>
        <end position="175"/>
    </location>
</feature>
<feature type="region of interest" description="Disordered" evidence="1">
    <location>
        <begin position="147"/>
        <end position="175"/>
    </location>
</feature>
<name>A0A7S2J4F0_9DINO</name>
<gene>
    <name evidence="3" type="ORF">BRAN1462_LOCUS14636</name>
</gene>